<dbReference type="EMBL" id="CBXF010000102">
    <property type="protein sequence ID" value="CDL84243.1"/>
    <property type="molecule type" value="Genomic_DNA"/>
</dbReference>
<keyword evidence="1" id="KW-0472">Membrane</keyword>
<evidence type="ECO:0000313" key="2">
    <source>
        <dbReference type="EMBL" id="CDL84243.1"/>
    </source>
</evidence>
<organism evidence="2 3">
    <name type="scientific">Xenorhabdus szentirmaii DSM 16338</name>
    <dbReference type="NCBI Taxonomy" id="1427518"/>
    <lineage>
        <taxon>Bacteria</taxon>
        <taxon>Pseudomonadati</taxon>
        <taxon>Pseudomonadota</taxon>
        <taxon>Gammaproteobacteria</taxon>
        <taxon>Enterobacterales</taxon>
        <taxon>Morganellaceae</taxon>
        <taxon>Xenorhabdus</taxon>
    </lineage>
</organism>
<feature type="transmembrane region" description="Helical" evidence="1">
    <location>
        <begin position="7"/>
        <end position="22"/>
    </location>
</feature>
<gene>
    <name evidence="2" type="ORF">XSR1_420009</name>
</gene>
<sequence>MGKICHWLGYCWCSSFFLYLFYRGNVHIHKPSTFVYIGLVIVATGLFALFEAIYGPFWQRKIHILMLIGESEPIEQLVPGLINEQSGYGIRALSDYFVTSRESLCRHDIARYGR</sequence>
<accession>W1J2E0</accession>
<keyword evidence="1" id="KW-1133">Transmembrane helix</keyword>
<name>W1J2E0_9GAMM</name>
<proteinExistence type="predicted"/>
<keyword evidence="3" id="KW-1185">Reference proteome</keyword>
<feature type="transmembrane region" description="Helical" evidence="1">
    <location>
        <begin position="34"/>
        <end position="57"/>
    </location>
</feature>
<dbReference type="Proteomes" id="UP000019202">
    <property type="component" value="Unassembled WGS sequence"/>
</dbReference>
<reference evidence="2" key="1">
    <citation type="submission" date="2013-11" db="EMBL/GenBank/DDBJ databases">
        <title>Draft genome sequence and annotation of the entomopathogenic bacteria, Xenorhabdus cabanillasi strain JM26 and Xenorhabdus szentirmai strain DSM 16338.</title>
        <authorList>
            <person name="Gualtieri M."/>
            <person name="Ogier J.C."/>
            <person name="Pages S."/>
            <person name="Givaudan A."/>
            <person name="Gaudriault S."/>
        </authorList>
    </citation>
    <scope>NUCLEOTIDE SEQUENCE [LARGE SCALE GENOMIC DNA]</scope>
    <source>
        <strain evidence="2">DSM 16338</strain>
    </source>
</reference>
<protein>
    <submittedName>
        <fullName evidence="2">Uncharacterized protein</fullName>
    </submittedName>
</protein>
<comment type="caution">
    <text evidence="2">The sequence shown here is derived from an EMBL/GenBank/DDBJ whole genome shotgun (WGS) entry which is preliminary data.</text>
</comment>
<evidence type="ECO:0000313" key="3">
    <source>
        <dbReference type="Proteomes" id="UP000019202"/>
    </source>
</evidence>
<keyword evidence="1" id="KW-0812">Transmembrane</keyword>
<dbReference type="AlphaFoldDB" id="W1J2E0"/>
<dbReference type="STRING" id="1427518.XSR1_420009"/>
<evidence type="ECO:0000256" key="1">
    <source>
        <dbReference type="SAM" id="Phobius"/>
    </source>
</evidence>